<reference evidence="2 3" key="1">
    <citation type="submission" date="2015-09" db="EMBL/GenBank/DDBJ databases">
        <authorList>
            <consortium name="Swine Surveillance"/>
        </authorList>
    </citation>
    <scope>NUCLEOTIDE SEQUENCE [LARGE SCALE GENOMIC DNA]</scope>
    <source>
        <strain evidence="2 3">CECT 7557</strain>
    </source>
</reference>
<dbReference type="InterPro" id="IPR000719">
    <property type="entry name" value="Prot_kinase_dom"/>
</dbReference>
<proteinExistence type="predicted"/>
<keyword evidence="2" id="KW-0808">Transferase</keyword>
<dbReference type="RefSeq" id="WP_058289907.1">
    <property type="nucleotide sequence ID" value="NZ_CYSD01000031.1"/>
</dbReference>
<dbReference type="PROSITE" id="PS00109">
    <property type="entry name" value="PROTEIN_KINASE_TYR"/>
    <property type="match status" value="1"/>
</dbReference>
<dbReference type="OrthoDB" id="9801841at2"/>
<dbReference type="GO" id="GO:0005524">
    <property type="term" value="F:ATP binding"/>
    <property type="evidence" value="ECO:0007669"/>
    <property type="project" value="InterPro"/>
</dbReference>
<protein>
    <submittedName>
        <fullName evidence="2">Serine/threonine-protein kinase PknL</fullName>
        <ecNumber evidence="2">2.7.11.1</ecNumber>
    </submittedName>
</protein>
<dbReference type="EMBL" id="CYSD01000031">
    <property type="protein sequence ID" value="CUH78341.1"/>
    <property type="molecule type" value="Genomic_DNA"/>
</dbReference>
<feature type="domain" description="Protein kinase" evidence="1">
    <location>
        <begin position="1"/>
        <end position="196"/>
    </location>
</feature>
<dbReference type="AlphaFoldDB" id="A0A0P1GUV1"/>
<organism evidence="2 3">
    <name type="scientific">Tritonibacter multivorans</name>
    <dbReference type="NCBI Taxonomy" id="928856"/>
    <lineage>
        <taxon>Bacteria</taxon>
        <taxon>Pseudomonadati</taxon>
        <taxon>Pseudomonadota</taxon>
        <taxon>Alphaproteobacteria</taxon>
        <taxon>Rhodobacterales</taxon>
        <taxon>Paracoccaceae</taxon>
        <taxon>Tritonibacter</taxon>
    </lineage>
</organism>
<dbReference type="EC" id="2.7.11.1" evidence="2"/>
<evidence type="ECO:0000313" key="3">
    <source>
        <dbReference type="Proteomes" id="UP000052022"/>
    </source>
</evidence>
<dbReference type="PROSITE" id="PS50011">
    <property type="entry name" value="PROTEIN_KINASE_DOM"/>
    <property type="match status" value="1"/>
</dbReference>
<dbReference type="Gene3D" id="1.10.510.10">
    <property type="entry name" value="Transferase(Phosphotransferase) domain 1"/>
    <property type="match status" value="1"/>
</dbReference>
<dbReference type="STRING" id="928856.SAMN04488049_1082"/>
<dbReference type="InterPro" id="IPR011009">
    <property type="entry name" value="Kinase-like_dom_sf"/>
</dbReference>
<keyword evidence="2" id="KW-0418">Kinase</keyword>
<name>A0A0P1GUV1_9RHOB</name>
<dbReference type="InterPro" id="IPR008266">
    <property type="entry name" value="Tyr_kinase_AS"/>
</dbReference>
<gene>
    <name evidence="2" type="primary">pknL</name>
    <name evidence="2" type="ORF">TRM7557_01830</name>
</gene>
<dbReference type="Proteomes" id="UP000052022">
    <property type="component" value="Unassembled WGS sequence"/>
</dbReference>
<accession>A0A0P1GUV1</accession>
<dbReference type="SUPFAM" id="SSF56112">
    <property type="entry name" value="Protein kinase-like (PK-like)"/>
    <property type="match status" value="1"/>
</dbReference>
<evidence type="ECO:0000313" key="2">
    <source>
        <dbReference type="EMBL" id="CUH78341.1"/>
    </source>
</evidence>
<dbReference type="Pfam" id="PF01636">
    <property type="entry name" value="APH"/>
    <property type="match status" value="1"/>
</dbReference>
<dbReference type="GO" id="GO:0004674">
    <property type="term" value="F:protein serine/threonine kinase activity"/>
    <property type="evidence" value="ECO:0007669"/>
    <property type="project" value="UniProtKB-EC"/>
</dbReference>
<dbReference type="InterPro" id="IPR002575">
    <property type="entry name" value="Aminoglycoside_PTrfase"/>
</dbReference>
<evidence type="ECO:0000259" key="1">
    <source>
        <dbReference type="PROSITE" id="PS50011"/>
    </source>
</evidence>
<keyword evidence="3" id="KW-1185">Reference proteome</keyword>
<sequence length="196" mass="21459">MNTQCIGLSEDPGISPTLPSRFRRLSDGVLEQRPRSDIGAAGRHLLRNEAMTLARLAGWLAPKLVEFVDGQNMVLRRQFVAGPTLSDVDRSLWSPLLADFAGNLAGVHERGLVHGDLRPENLIVTGDGLIAIDWEHALTIGADIASRSARAATPGYSHPRLIWGRGQVDEDLDRFSIYQMLGGENPLLEDAEPVMF</sequence>